<dbReference type="Proteomes" id="UP001372338">
    <property type="component" value="Unassembled WGS sequence"/>
</dbReference>
<accession>A0AAN9FIY9</accession>
<protein>
    <submittedName>
        <fullName evidence="3">Uncharacterized protein</fullName>
    </submittedName>
</protein>
<feature type="coiled-coil region" evidence="1">
    <location>
        <begin position="333"/>
        <end position="360"/>
    </location>
</feature>
<evidence type="ECO:0000313" key="3">
    <source>
        <dbReference type="EMBL" id="KAK7274275.1"/>
    </source>
</evidence>
<organism evidence="3 4">
    <name type="scientific">Crotalaria pallida</name>
    <name type="common">Smooth rattlebox</name>
    <name type="synonym">Crotalaria striata</name>
    <dbReference type="NCBI Taxonomy" id="3830"/>
    <lineage>
        <taxon>Eukaryota</taxon>
        <taxon>Viridiplantae</taxon>
        <taxon>Streptophyta</taxon>
        <taxon>Embryophyta</taxon>
        <taxon>Tracheophyta</taxon>
        <taxon>Spermatophyta</taxon>
        <taxon>Magnoliopsida</taxon>
        <taxon>eudicotyledons</taxon>
        <taxon>Gunneridae</taxon>
        <taxon>Pentapetalae</taxon>
        <taxon>rosids</taxon>
        <taxon>fabids</taxon>
        <taxon>Fabales</taxon>
        <taxon>Fabaceae</taxon>
        <taxon>Papilionoideae</taxon>
        <taxon>50 kb inversion clade</taxon>
        <taxon>genistoids sensu lato</taxon>
        <taxon>core genistoids</taxon>
        <taxon>Crotalarieae</taxon>
        <taxon>Crotalaria</taxon>
    </lineage>
</organism>
<dbReference type="EMBL" id="JAYWIO010000003">
    <property type="protein sequence ID" value="KAK7274275.1"/>
    <property type="molecule type" value="Genomic_DNA"/>
</dbReference>
<proteinExistence type="predicted"/>
<reference evidence="3 4" key="1">
    <citation type="submission" date="2024-01" db="EMBL/GenBank/DDBJ databases">
        <title>The genomes of 5 underutilized Papilionoideae crops provide insights into root nodulation and disease resistanc.</title>
        <authorList>
            <person name="Yuan L."/>
        </authorList>
    </citation>
    <scope>NUCLEOTIDE SEQUENCE [LARGE SCALE GENOMIC DNA]</scope>
    <source>
        <strain evidence="3">ZHUSHIDOU_FW_LH</strain>
        <tissue evidence="3">Leaf</tissue>
    </source>
</reference>
<gene>
    <name evidence="3" type="ORF">RIF29_15358</name>
</gene>
<evidence type="ECO:0000313" key="4">
    <source>
        <dbReference type="Proteomes" id="UP001372338"/>
    </source>
</evidence>
<keyword evidence="4" id="KW-1185">Reference proteome</keyword>
<evidence type="ECO:0000256" key="2">
    <source>
        <dbReference type="SAM" id="MobiDB-lite"/>
    </source>
</evidence>
<name>A0AAN9FIY9_CROPI</name>
<comment type="caution">
    <text evidence="3">The sequence shown here is derived from an EMBL/GenBank/DDBJ whole genome shotgun (WGS) entry which is preliminary data.</text>
</comment>
<sequence>MDHMHISSPMKKNFNQLGPGKYRLIRTKIQQCNDSLKHNCMSSARQTSIDSGDLQGGPRHSISNFSPFLAENVSLLPSRCEGSSNATFDTDVSQPKGNMLNSNHTTYKGCFPHRTTSSSKIITLTPGKRTITGGECHVSIITSNISSKCHKSTLASTVMDYRSSSRKRIHSVFANDMNSCIRKLAQHFDNAASSGSGAGAPFSDFQSKLCSPKNHTEPSIPIVSQRNPSENHDFSLMENGLGKFEYGSCSHGQYNQQVNDIYHNINMSDSDDDDNHDHDEDKYEFDLFEDDDDDLLGEIEKQLRILGKPLTDFPNMPVSNMEEQNSMNNPLIVEQLNFNKNILAQEFQELNQTMTDEQKEIFNKIISAVEEKEVFSMHI</sequence>
<keyword evidence="1" id="KW-0175">Coiled coil</keyword>
<evidence type="ECO:0000256" key="1">
    <source>
        <dbReference type="SAM" id="Coils"/>
    </source>
</evidence>
<feature type="region of interest" description="Disordered" evidence="2">
    <location>
        <begin position="210"/>
        <end position="229"/>
    </location>
</feature>
<dbReference type="AlphaFoldDB" id="A0AAN9FIY9"/>